<reference evidence="2" key="1">
    <citation type="journal article" date="2017" name="Nat. Ecol. Evol.">
        <title>Genome expansion and lineage-specific genetic innovations in the forest pathogenic fungi Armillaria.</title>
        <authorList>
            <person name="Sipos G."/>
            <person name="Prasanna A.N."/>
            <person name="Walter M.C."/>
            <person name="O'Connor E."/>
            <person name="Balint B."/>
            <person name="Krizsan K."/>
            <person name="Kiss B."/>
            <person name="Hess J."/>
            <person name="Varga T."/>
            <person name="Slot J."/>
            <person name="Riley R."/>
            <person name="Boka B."/>
            <person name="Rigling D."/>
            <person name="Barry K."/>
            <person name="Lee J."/>
            <person name="Mihaltcheva S."/>
            <person name="LaButti K."/>
            <person name="Lipzen A."/>
            <person name="Waldron R."/>
            <person name="Moloney N.M."/>
            <person name="Sperisen C."/>
            <person name="Kredics L."/>
            <person name="Vagvoelgyi C."/>
            <person name="Patrignani A."/>
            <person name="Fitzpatrick D."/>
            <person name="Nagy I."/>
            <person name="Doyle S."/>
            <person name="Anderson J.B."/>
            <person name="Grigoriev I.V."/>
            <person name="Gueldener U."/>
            <person name="Muensterkoetter M."/>
            <person name="Nagy L.G."/>
        </authorList>
    </citation>
    <scope>NUCLEOTIDE SEQUENCE [LARGE SCALE GENOMIC DNA]</scope>
    <source>
        <strain evidence="2">Ar21-2</strain>
    </source>
</reference>
<protein>
    <submittedName>
        <fullName evidence="1">Uncharacterized protein</fullName>
    </submittedName>
</protein>
<evidence type="ECO:0000313" key="1">
    <source>
        <dbReference type="EMBL" id="PBK85004.1"/>
    </source>
</evidence>
<name>A0A2H3CU76_ARMGA</name>
<organism evidence="1 2">
    <name type="scientific">Armillaria gallica</name>
    <name type="common">Bulbous honey fungus</name>
    <name type="synonym">Armillaria bulbosa</name>
    <dbReference type="NCBI Taxonomy" id="47427"/>
    <lineage>
        <taxon>Eukaryota</taxon>
        <taxon>Fungi</taxon>
        <taxon>Dikarya</taxon>
        <taxon>Basidiomycota</taxon>
        <taxon>Agaricomycotina</taxon>
        <taxon>Agaricomycetes</taxon>
        <taxon>Agaricomycetidae</taxon>
        <taxon>Agaricales</taxon>
        <taxon>Marasmiineae</taxon>
        <taxon>Physalacriaceae</taxon>
        <taxon>Armillaria</taxon>
    </lineage>
</organism>
<dbReference type="InParanoid" id="A0A2H3CU76"/>
<dbReference type="AlphaFoldDB" id="A0A2H3CU76"/>
<evidence type="ECO:0000313" key="2">
    <source>
        <dbReference type="Proteomes" id="UP000217790"/>
    </source>
</evidence>
<dbReference type="Proteomes" id="UP000217790">
    <property type="component" value="Unassembled WGS sequence"/>
</dbReference>
<proteinExistence type="predicted"/>
<accession>A0A2H3CU76</accession>
<gene>
    <name evidence="1" type="ORF">ARMGADRAFT_594489</name>
</gene>
<dbReference type="STRING" id="47427.A0A2H3CU76"/>
<dbReference type="EMBL" id="KZ293694">
    <property type="protein sequence ID" value="PBK85004.1"/>
    <property type="molecule type" value="Genomic_DNA"/>
</dbReference>
<sequence length="146" mass="16569">MPTIGCVYPLSTHVVCYLSGLGLPLSFKAARNFEDDRCWFNQAWTLQEISDGMLIAGKTCDNDSMVDKRSMTEDTQRRMDVQLASLRQDRGLTPCTEASIFVILSQMQKRKSTKPVDKITGLVCLFDCKHRPIYDASQSDDHDDQR</sequence>
<keyword evidence="2" id="KW-1185">Reference proteome</keyword>
<dbReference type="OrthoDB" id="5418601at2759"/>